<feature type="region of interest" description="Disordered" evidence="1">
    <location>
        <begin position="416"/>
        <end position="439"/>
    </location>
</feature>
<feature type="region of interest" description="Disordered" evidence="1">
    <location>
        <begin position="704"/>
        <end position="760"/>
    </location>
</feature>
<reference evidence="2" key="2">
    <citation type="submission" date="2013-10" db="EMBL/GenBank/DDBJ databases">
        <authorList>
            <person name="Aslett M."/>
        </authorList>
    </citation>
    <scope>NUCLEOTIDE SEQUENCE [LARGE SCALE GENOMIC DNA]</scope>
    <source>
        <strain evidence="2">Houghton</strain>
    </source>
</reference>
<evidence type="ECO:0000256" key="1">
    <source>
        <dbReference type="SAM" id="MobiDB-lite"/>
    </source>
</evidence>
<feature type="compositionally biased region" description="Polar residues" evidence="1">
    <location>
        <begin position="491"/>
        <end position="500"/>
    </location>
</feature>
<feature type="region of interest" description="Disordered" evidence="1">
    <location>
        <begin position="128"/>
        <end position="199"/>
    </location>
</feature>
<dbReference type="Proteomes" id="UP000030747">
    <property type="component" value="Unassembled WGS sequence"/>
</dbReference>
<feature type="compositionally biased region" description="Basic residues" evidence="1">
    <location>
        <begin position="967"/>
        <end position="977"/>
    </location>
</feature>
<dbReference type="InterPro" id="IPR051647">
    <property type="entry name" value="Mediator_comp_sub12"/>
</dbReference>
<feature type="compositionally biased region" description="Low complexity" evidence="1">
    <location>
        <begin position="1211"/>
        <end position="1220"/>
    </location>
</feature>
<dbReference type="PANTHER" id="PTHR46007:SF8">
    <property type="entry name" value="C2H2-TYPE DOMAIN-CONTAINING PROTEIN"/>
    <property type="match status" value="1"/>
</dbReference>
<dbReference type="RefSeq" id="XP_013233569.1">
    <property type="nucleotide sequence ID" value="XM_013378115.1"/>
</dbReference>
<dbReference type="OMA" id="HALTQSW"/>
<sequence length="1463" mass="159150">MSPLLLSSRPSSLVMLRSVFRSRAFDAQLEELLATATKQVLAMHCIRSHRQDCWAVGRRWAFGRRNSLPFLSTFSADSRAGEKAACVYAELLIRMHHDSGRTSSVSGRLREALSPAYFFSVLGSPRPWGEEAPGGPPLAPGAPPQGLGGPLGPQGAPSLGEEAPGDSDAAATNSSRSWSHRALSSGRGAPSGSPSGASASERLLGIAHRLTGRLTARRPLHWAPRKLQQQQQQQHRVSSNVEVAYNFYADPAPIDPLVLFGDDSTGTLHLNLGLSMLAPHKTSAVYVHVAGDMGAPENYAENVDYYLDAFSLTRFSADSGVEVPVYTLEFDIGVEGDHESVLALVASLTTAASRVSSSQLQAAAEESSDSSKGEARRVRWVSLGAFKPLHAVGKALSRFVLAHVLQYRACKQQQQQREEAGADSDKARSPRLAAQLQQQPRTALRLQQLQQQLAAVGLSGCHLPLLILKPRYVVQRHRRQDSSKSKSKQQTGGQARSNQELNVQILPLLPHAETMEKNKKQKYTGPTARPLQYDSAQMQVLKPPMSQGFPVILFRTPVHALTQSWLVGIVDRPDVFRGATKTVQEVRSFLPVAHPSRFVLYKDMHEDFLHMLSLTASPDELLPPPVYSAALLLHLLRLRDAPASSPGAAAARTPDFDAAECQRRLLPVQLDLGAVQMEASAVPCPGGIPDCLPFSELQQLQQLQRLQREQPPVAPARGQRGHDPHQRLSKPYGDAQQQQQQQQQRRAEGPRRLPLGATEPPWGTVRSLVGPLLRPVSPDVLGRIEQAATDLSSFFCSRLPFVQFMDVASAPELAEFTVGLSSKLHVLRREVLAAVMSAEEKRGGPPWRGWGPPNLKGALDWRRPEKRRRTAGPLDGPSWLGEGSESRAAAAAATADTSFRMDPREGVPLSESSEARKLEGTKGMGEATGSQDLRSGARWGPRETSRGPAAYAPFWQRQGRLGSSKFAGRRARGRSSRKQGEGPLGSRGALEVVDVQLQMQRQLLEISAGLAADLLDSEYKGPPESSPEELLQLLPELQRQADLEKEWPQNFLDNAKRTYEEDSRFAYYARQTERRQALTEVVRFKAKETADFALSLMDAAEWLHSLKEEGRTPRSVFPTVYPGAAGPLHATAAASAAATAAAVAAAAAGAAAHGRAEALLHYYTPPDSDADPVRLRNAAVGAPEVEETLRDAEMCVPQKFLEHFGYRFSSSSPPAAAAPSGKAGLPAREARGSDGSVPSSSSSSSRSSRSSSKKSSSRSSRDAGGSAHRKQSGSPGKQPLASEHTKGATLWWEEEAALLMNSSGNALAATLTLAPHLHLALQTGRDWDCLGVDSVAGNALWLYVMGRICANSFVCEGFRSLLFGETLLLQDLLKVAKRNASGTGKALCLSRIDLLLEGRHQGFARTYYARQQLGRLWRFFSSGSNARFPQRLFLSCTTEWQMAVEVLTWVQSHPNCFMRHALP</sequence>
<feature type="region of interest" description="Disordered" evidence="1">
    <location>
        <begin position="1211"/>
        <end position="1285"/>
    </location>
</feature>
<dbReference type="PANTHER" id="PTHR46007">
    <property type="entry name" value="MEDIATOR OF RNA POLYMERASE II TRANSCRIPTION SUBUNIT 12"/>
    <property type="match status" value="1"/>
</dbReference>
<dbReference type="VEuPathDB" id="ToxoDB:ETH2_1116700"/>
<feature type="compositionally biased region" description="Low complexity" evidence="1">
    <location>
        <begin position="1239"/>
        <end position="1250"/>
    </location>
</feature>
<dbReference type="VEuPathDB" id="ToxoDB:ETH_00013745"/>
<feature type="compositionally biased region" description="Pro residues" evidence="1">
    <location>
        <begin position="134"/>
        <end position="143"/>
    </location>
</feature>
<dbReference type="EMBL" id="HG675740">
    <property type="protein sequence ID" value="CDJ42819.1"/>
    <property type="molecule type" value="Genomic_DNA"/>
</dbReference>
<organism evidence="2 3">
    <name type="scientific">Eimeria tenella</name>
    <name type="common">Coccidian parasite</name>
    <dbReference type="NCBI Taxonomy" id="5802"/>
    <lineage>
        <taxon>Eukaryota</taxon>
        <taxon>Sar</taxon>
        <taxon>Alveolata</taxon>
        <taxon>Apicomplexa</taxon>
        <taxon>Conoidasida</taxon>
        <taxon>Coccidia</taxon>
        <taxon>Eucoccidiorida</taxon>
        <taxon>Eimeriorina</taxon>
        <taxon>Eimeriidae</taxon>
        <taxon>Eimeria</taxon>
    </lineage>
</organism>
<feature type="compositionally biased region" description="Basic and acidic residues" evidence="1">
    <location>
        <begin position="416"/>
        <end position="428"/>
    </location>
</feature>
<protein>
    <submittedName>
        <fullName evidence="2">Uncharacterized protein</fullName>
    </submittedName>
</protein>
<accession>U6L2H9</accession>
<dbReference type="GO" id="GO:0003713">
    <property type="term" value="F:transcription coactivator activity"/>
    <property type="evidence" value="ECO:0007669"/>
    <property type="project" value="TreeGrafter"/>
</dbReference>
<reference evidence="2" key="1">
    <citation type="submission" date="2013-10" db="EMBL/GenBank/DDBJ databases">
        <title>Genomic analysis of the causative agents of coccidiosis in chickens.</title>
        <authorList>
            <person name="Reid A.J."/>
            <person name="Blake D."/>
            <person name="Billington K."/>
            <person name="Browne H."/>
            <person name="Dunn M."/>
            <person name="Hung S."/>
            <person name="Kawahara F."/>
            <person name="Miranda-Saavedra D."/>
            <person name="Mourier T."/>
            <person name="Nagra H."/>
            <person name="Otto T.D."/>
            <person name="Rawlings N."/>
            <person name="Sanchez A."/>
            <person name="Sanders M."/>
            <person name="Subramaniam C."/>
            <person name="Tay Y."/>
            <person name="Dear P."/>
            <person name="Doerig C."/>
            <person name="Gruber A."/>
            <person name="Parkinson J."/>
            <person name="Shirley M."/>
            <person name="Wan K.L."/>
            <person name="Berriman M."/>
            <person name="Tomley F."/>
            <person name="Pain A."/>
        </authorList>
    </citation>
    <scope>NUCLEOTIDE SEQUENCE [LARGE SCALE GENOMIC DNA]</scope>
    <source>
        <strain evidence="2">Houghton</strain>
    </source>
</reference>
<gene>
    <name evidence="2" type="ORF">ETH_00013745</name>
</gene>
<feature type="compositionally biased region" description="Low complexity" evidence="1">
    <location>
        <begin position="174"/>
        <end position="199"/>
    </location>
</feature>
<proteinExistence type="predicted"/>
<dbReference type="OrthoDB" id="347145at2759"/>
<feature type="compositionally biased region" description="Low complexity" evidence="1">
    <location>
        <begin position="430"/>
        <end position="439"/>
    </location>
</feature>
<name>U6L2H9_EIMTE</name>
<feature type="region of interest" description="Disordered" evidence="1">
    <location>
        <begin position="841"/>
        <end position="986"/>
    </location>
</feature>
<evidence type="ECO:0000313" key="3">
    <source>
        <dbReference type="Proteomes" id="UP000030747"/>
    </source>
</evidence>
<feature type="compositionally biased region" description="Low complexity" evidence="1">
    <location>
        <begin position="844"/>
        <end position="853"/>
    </location>
</feature>
<dbReference type="GeneID" id="25251913"/>
<dbReference type="GO" id="GO:0016592">
    <property type="term" value="C:mediator complex"/>
    <property type="evidence" value="ECO:0007669"/>
    <property type="project" value="TreeGrafter"/>
</dbReference>
<dbReference type="GO" id="GO:0045944">
    <property type="term" value="P:positive regulation of transcription by RNA polymerase II"/>
    <property type="evidence" value="ECO:0007669"/>
    <property type="project" value="TreeGrafter"/>
</dbReference>
<evidence type="ECO:0000313" key="2">
    <source>
        <dbReference type="EMBL" id="CDJ42819.1"/>
    </source>
</evidence>
<feature type="region of interest" description="Disordered" evidence="1">
    <location>
        <begin position="477"/>
        <end position="500"/>
    </location>
</feature>
<keyword evidence="3" id="KW-1185">Reference proteome</keyword>